<accession>A0ABX2CHV2</accession>
<name>A0ABX2CHV2_9BRAD</name>
<comment type="caution">
    <text evidence="2">The sequence shown here is derived from an EMBL/GenBank/DDBJ whole genome shotgun (WGS) entry which is preliminary data.</text>
</comment>
<dbReference type="Proteomes" id="UP000886476">
    <property type="component" value="Unassembled WGS sequence"/>
</dbReference>
<feature type="compositionally biased region" description="Basic and acidic residues" evidence="1">
    <location>
        <begin position="1"/>
        <end position="10"/>
    </location>
</feature>
<sequence length="50" mass="5471">MTPRNGHDRGLWPLEEPDAELPADDERDLATGEGGDIELPLTPDDLAEDD</sequence>
<dbReference type="RefSeq" id="WP_172112859.1">
    <property type="nucleotide sequence ID" value="NZ_JABFDM010000010.1"/>
</dbReference>
<feature type="compositionally biased region" description="Acidic residues" evidence="1">
    <location>
        <begin position="15"/>
        <end position="27"/>
    </location>
</feature>
<organism evidence="2 3">
    <name type="scientific">Bradyrhizobium aeschynomenes</name>
    <dbReference type="NCBI Taxonomy" id="2734909"/>
    <lineage>
        <taxon>Bacteria</taxon>
        <taxon>Pseudomonadati</taxon>
        <taxon>Pseudomonadota</taxon>
        <taxon>Alphaproteobacteria</taxon>
        <taxon>Hyphomicrobiales</taxon>
        <taxon>Nitrobacteraceae</taxon>
        <taxon>Bradyrhizobium</taxon>
    </lineage>
</organism>
<protein>
    <submittedName>
        <fullName evidence="2">Uncharacterized protein</fullName>
    </submittedName>
</protein>
<reference evidence="2" key="1">
    <citation type="submission" date="2020-05" db="EMBL/GenBank/DDBJ databases">
        <title>Nod-independent and nitrogen-fixing Bradyrhizobium aeschynomene sp. nov. isolated from nodules of Aeschynomene indica.</title>
        <authorList>
            <person name="Zhang Z."/>
        </authorList>
    </citation>
    <scope>NUCLEOTIDE SEQUENCE</scope>
    <source>
        <strain evidence="2">83012</strain>
    </source>
</reference>
<keyword evidence="3" id="KW-1185">Reference proteome</keyword>
<feature type="region of interest" description="Disordered" evidence="1">
    <location>
        <begin position="1"/>
        <end position="50"/>
    </location>
</feature>
<proteinExistence type="predicted"/>
<gene>
    <name evidence="2" type="ORF">HL667_22400</name>
</gene>
<evidence type="ECO:0000256" key="1">
    <source>
        <dbReference type="SAM" id="MobiDB-lite"/>
    </source>
</evidence>
<evidence type="ECO:0000313" key="3">
    <source>
        <dbReference type="Proteomes" id="UP000886476"/>
    </source>
</evidence>
<evidence type="ECO:0000313" key="2">
    <source>
        <dbReference type="EMBL" id="NPU67772.1"/>
    </source>
</evidence>
<dbReference type="EMBL" id="JABFDN010000008">
    <property type="protein sequence ID" value="NPU67772.1"/>
    <property type="molecule type" value="Genomic_DNA"/>
</dbReference>